<reference evidence="2 3" key="1">
    <citation type="journal article" date="2010" name="Cell">
        <title>The genome of Naegleria gruberi illuminates early eukaryotic versatility.</title>
        <authorList>
            <person name="Fritz-Laylin L.K."/>
            <person name="Prochnik S.E."/>
            <person name="Ginger M.L."/>
            <person name="Dacks J.B."/>
            <person name="Carpenter M.L."/>
            <person name="Field M.C."/>
            <person name="Kuo A."/>
            <person name="Paredez A."/>
            <person name="Chapman J."/>
            <person name="Pham J."/>
            <person name="Shu S."/>
            <person name="Neupane R."/>
            <person name="Cipriano M."/>
            <person name="Mancuso J."/>
            <person name="Tu H."/>
            <person name="Salamov A."/>
            <person name="Lindquist E."/>
            <person name="Shapiro H."/>
            <person name="Lucas S."/>
            <person name="Grigoriev I.V."/>
            <person name="Cande W.Z."/>
            <person name="Fulton C."/>
            <person name="Rokhsar D.S."/>
            <person name="Dawson S.C."/>
        </authorList>
    </citation>
    <scope>NUCLEOTIDE SEQUENCE [LARGE SCALE GENOMIC DNA]</scope>
    <source>
        <strain evidence="2 3">NEG-M</strain>
    </source>
</reference>
<dbReference type="GeneID" id="8861347"/>
<dbReference type="Proteomes" id="UP000006671">
    <property type="component" value="Unassembled WGS sequence"/>
</dbReference>
<accession>D2V891</accession>
<feature type="compositionally biased region" description="Polar residues" evidence="1">
    <location>
        <begin position="211"/>
        <end position="220"/>
    </location>
</feature>
<dbReference type="KEGG" id="ngr:NAEGRDRAFT_57441"/>
<name>D2V891_NAEGR</name>
<dbReference type="InParanoid" id="D2V891"/>
<sequence>MSILTFNEQMPITQHLTGVNVEFNDMNQIFELFDNESFLPSTCSQSNNFCTLKESVSITNPDETPLLSPFQQDSMNLIEQINNLLHYERVSYSARKQSTDIGLLQDEELSEIKKYFNHSPIMPKEEPVPTKDEIYRLIDIELKDVPSSLGLVWSSFNMPNANTSQMSNIHPNNYQQTFECSSSPSSTASVAQSPTTASLPKKISKKRKKSPANNKTTQQPYRVRFGHNLFEEIVFKKSNPNQKFIIFK</sequence>
<dbReference type="AlphaFoldDB" id="D2V891"/>
<feature type="region of interest" description="Disordered" evidence="1">
    <location>
        <begin position="175"/>
        <end position="221"/>
    </location>
</feature>
<evidence type="ECO:0000313" key="2">
    <source>
        <dbReference type="EMBL" id="EFC47003.1"/>
    </source>
</evidence>
<gene>
    <name evidence="2" type="ORF">NAEGRDRAFT_57441</name>
</gene>
<keyword evidence="3" id="KW-1185">Reference proteome</keyword>
<protein>
    <submittedName>
        <fullName evidence="2">Uncharacterized protein</fullName>
    </submittedName>
</protein>
<dbReference type="OrthoDB" id="10675388at2759"/>
<feature type="compositionally biased region" description="Low complexity" evidence="1">
    <location>
        <begin position="181"/>
        <end position="198"/>
    </location>
</feature>
<proteinExistence type="predicted"/>
<dbReference type="EMBL" id="GG738856">
    <property type="protein sequence ID" value="EFC47003.1"/>
    <property type="molecule type" value="Genomic_DNA"/>
</dbReference>
<evidence type="ECO:0000313" key="3">
    <source>
        <dbReference type="Proteomes" id="UP000006671"/>
    </source>
</evidence>
<evidence type="ECO:0000256" key="1">
    <source>
        <dbReference type="SAM" id="MobiDB-lite"/>
    </source>
</evidence>
<dbReference type="RefSeq" id="XP_002679747.1">
    <property type="nucleotide sequence ID" value="XM_002679701.1"/>
</dbReference>
<organism evidence="3">
    <name type="scientific">Naegleria gruberi</name>
    <name type="common">Amoeba</name>
    <dbReference type="NCBI Taxonomy" id="5762"/>
    <lineage>
        <taxon>Eukaryota</taxon>
        <taxon>Discoba</taxon>
        <taxon>Heterolobosea</taxon>
        <taxon>Tetramitia</taxon>
        <taxon>Eutetramitia</taxon>
        <taxon>Vahlkampfiidae</taxon>
        <taxon>Naegleria</taxon>
    </lineage>
</organism>
<dbReference type="VEuPathDB" id="AmoebaDB:NAEGRDRAFT_57441"/>